<dbReference type="AlphaFoldDB" id="A0A9P6JTB3"/>
<sequence>MLMIVCSHLETLDDTKRETYASSGPSVCHYTHLQPYDLCRHLSEGEQRIQDAKAAFFRTLDDQRKLRRKLNQRNDLLLGKLLVELAYRIFQLSVPLTLTLAEFREQLTINSRLSFTSPQSLLKLRAICRSWRRVKSGVIYLSYCQQCQRLMLPSSKNGSVDPESYPEYICRA</sequence>
<dbReference type="OrthoDB" id="2883378at2759"/>
<dbReference type="EMBL" id="MU157830">
    <property type="protein sequence ID" value="KAF9532922.1"/>
    <property type="molecule type" value="Genomic_DNA"/>
</dbReference>
<protein>
    <submittedName>
        <fullName evidence="1">Uncharacterized protein</fullName>
    </submittedName>
</protein>
<name>A0A9P6JTB3_9AGAR</name>
<proteinExistence type="predicted"/>
<dbReference type="Proteomes" id="UP000807306">
    <property type="component" value="Unassembled WGS sequence"/>
</dbReference>
<accession>A0A9P6JTB3</accession>
<evidence type="ECO:0000313" key="1">
    <source>
        <dbReference type="EMBL" id="KAF9532922.1"/>
    </source>
</evidence>
<comment type="caution">
    <text evidence="1">The sequence shown here is derived from an EMBL/GenBank/DDBJ whole genome shotgun (WGS) entry which is preliminary data.</text>
</comment>
<evidence type="ECO:0000313" key="2">
    <source>
        <dbReference type="Proteomes" id="UP000807306"/>
    </source>
</evidence>
<keyword evidence="2" id="KW-1185">Reference proteome</keyword>
<reference evidence="1" key="1">
    <citation type="submission" date="2020-11" db="EMBL/GenBank/DDBJ databases">
        <authorList>
            <consortium name="DOE Joint Genome Institute"/>
            <person name="Ahrendt S."/>
            <person name="Riley R."/>
            <person name="Andreopoulos W."/>
            <person name="Labutti K."/>
            <person name="Pangilinan J."/>
            <person name="Ruiz-Duenas F.J."/>
            <person name="Barrasa J.M."/>
            <person name="Sanchez-Garcia M."/>
            <person name="Camarero S."/>
            <person name="Miyauchi S."/>
            <person name="Serrano A."/>
            <person name="Linde D."/>
            <person name="Babiker R."/>
            <person name="Drula E."/>
            <person name="Ayuso-Fernandez I."/>
            <person name="Pacheco R."/>
            <person name="Padilla G."/>
            <person name="Ferreira P."/>
            <person name="Barriuso J."/>
            <person name="Kellner H."/>
            <person name="Castanera R."/>
            <person name="Alfaro M."/>
            <person name="Ramirez L."/>
            <person name="Pisabarro A.G."/>
            <person name="Kuo A."/>
            <person name="Tritt A."/>
            <person name="Lipzen A."/>
            <person name="He G."/>
            <person name="Yan M."/>
            <person name="Ng V."/>
            <person name="Cullen D."/>
            <person name="Martin F."/>
            <person name="Rosso M.-N."/>
            <person name="Henrissat B."/>
            <person name="Hibbett D."/>
            <person name="Martinez A.T."/>
            <person name="Grigoriev I.V."/>
        </authorList>
    </citation>
    <scope>NUCLEOTIDE SEQUENCE</scope>
    <source>
        <strain evidence="1">CBS 506.95</strain>
    </source>
</reference>
<organism evidence="1 2">
    <name type="scientific">Crepidotus variabilis</name>
    <dbReference type="NCBI Taxonomy" id="179855"/>
    <lineage>
        <taxon>Eukaryota</taxon>
        <taxon>Fungi</taxon>
        <taxon>Dikarya</taxon>
        <taxon>Basidiomycota</taxon>
        <taxon>Agaricomycotina</taxon>
        <taxon>Agaricomycetes</taxon>
        <taxon>Agaricomycetidae</taxon>
        <taxon>Agaricales</taxon>
        <taxon>Agaricineae</taxon>
        <taxon>Crepidotaceae</taxon>
        <taxon>Crepidotus</taxon>
    </lineage>
</organism>
<gene>
    <name evidence="1" type="ORF">CPB83DRAFT_846594</name>
</gene>